<protein>
    <submittedName>
        <fullName evidence="2">Uncharacterized protein</fullName>
    </submittedName>
</protein>
<comment type="caution">
    <text evidence="2">The sequence shown here is derived from an EMBL/GenBank/DDBJ whole genome shotgun (WGS) entry which is preliminary data.</text>
</comment>
<proteinExistence type="predicted"/>
<evidence type="ECO:0000313" key="1">
    <source>
        <dbReference type="EMBL" id="GBM71477.1"/>
    </source>
</evidence>
<dbReference type="Proteomes" id="UP000499080">
    <property type="component" value="Unassembled WGS sequence"/>
</dbReference>
<accession>A0A4Y2I1W4</accession>
<reference evidence="2 3" key="1">
    <citation type="journal article" date="2019" name="Sci. Rep.">
        <title>Orb-weaving spider Araneus ventricosus genome elucidates the spidroin gene catalogue.</title>
        <authorList>
            <person name="Kono N."/>
            <person name="Nakamura H."/>
            <person name="Ohtoshi R."/>
            <person name="Moran D.A.P."/>
            <person name="Shinohara A."/>
            <person name="Yoshida Y."/>
            <person name="Fujiwara M."/>
            <person name="Mori M."/>
            <person name="Tomita M."/>
            <person name="Arakawa K."/>
        </authorList>
    </citation>
    <scope>NUCLEOTIDE SEQUENCE [LARGE SCALE GENOMIC DNA]</scope>
</reference>
<dbReference type="EMBL" id="BGPR01261027">
    <property type="protein sequence ID" value="GBM71515.1"/>
    <property type="molecule type" value="Genomic_DNA"/>
</dbReference>
<dbReference type="OrthoDB" id="6448826at2759"/>
<dbReference type="AlphaFoldDB" id="A0A4Y2I1W4"/>
<dbReference type="EMBL" id="BGPR01261017">
    <property type="protein sequence ID" value="GBM71477.1"/>
    <property type="molecule type" value="Genomic_DNA"/>
</dbReference>
<evidence type="ECO:0000313" key="2">
    <source>
        <dbReference type="EMBL" id="GBM71515.1"/>
    </source>
</evidence>
<keyword evidence="3" id="KW-1185">Reference proteome</keyword>
<gene>
    <name evidence="1" type="ORF">AVEN_164950_1</name>
    <name evidence="2" type="ORF">AVEN_189427_1</name>
</gene>
<sequence length="117" mass="13441">MERFGYFVADPCSGCDFLFIHNTVYDNTLGCIKNARLNRNSAEPAKIVYFTILSNADIIKFLNDMPTEEKRFGFCKLERYNSATKYKVYSSHKILSETILDSILATKRFSCSDIRNA</sequence>
<name>A0A4Y2I1W4_ARAVE</name>
<organism evidence="2 3">
    <name type="scientific">Araneus ventricosus</name>
    <name type="common">Orbweaver spider</name>
    <name type="synonym">Epeira ventricosa</name>
    <dbReference type="NCBI Taxonomy" id="182803"/>
    <lineage>
        <taxon>Eukaryota</taxon>
        <taxon>Metazoa</taxon>
        <taxon>Ecdysozoa</taxon>
        <taxon>Arthropoda</taxon>
        <taxon>Chelicerata</taxon>
        <taxon>Arachnida</taxon>
        <taxon>Araneae</taxon>
        <taxon>Araneomorphae</taxon>
        <taxon>Entelegynae</taxon>
        <taxon>Araneoidea</taxon>
        <taxon>Araneidae</taxon>
        <taxon>Araneus</taxon>
    </lineage>
</organism>
<evidence type="ECO:0000313" key="3">
    <source>
        <dbReference type="Proteomes" id="UP000499080"/>
    </source>
</evidence>